<accession>A0ABU0XFE7</accession>
<name>A0ABU0XFE7_9MICO</name>
<organism evidence="1 2">
    <name type="scientific">Microbacterium capsulatum</name>
    <dbReference type="NCBI Taxonomy" id="3041921"/>
    <lineage>
        <taxon>Bacteria</taxon>
        <taxon>Bacillati</taxon>
        <taxon>Actinomycetota</taxon>
        <taxon>Actinomycetes</taxon>
        <taxon>Micrococcales</taxon>
        <taxon>Microbacteriaceae</taxon>
        <taxon>Microbacterium</taxon>
    </lineage>
</organism>
<sequence>MSVLGLVTIGQAPRVDVTPDIAPLLAGVELVERGALDELDADGIAALAPAEGERVLVSRLRGGGMAVLGEERMLPLVQAAIDRVVADGAGAVLLLCTGHLPGLTAAVPLYTAEQLGRGAAAALIGGGPLGVVVPEPEQAGPIAERWWEDHGLLATVAVADPYTAPDGAFVAAGERLRAEGVEWIFLDCIGYSERMRALVAGSGSAKVLLARTLAARLVAEAV</sequence>
<dbReference type="RefSeq" id="WP_308488782.1">
    <property type="nucleotide sequence ID" value="NZ_JAVFCB010000004.1"/>
</dbReference>
<dbReference type="Pfam" id="PF07302">
    <property type="entry name" value="AroM"/>
    <property type="match status" value="1"/>
</dbReference>
<evidence type="ECO:0000313" key="1">
    <source>
        <dbReference type="EMBL" id="MDQ4213834.1"/>
    </source>
</evidence>
<proteinExistence type="predicted"/>
<dbReference type="EMBL" id="JAVFCB010000004">
    <property type="protein sequence ID" value="MDQ4213834.1"/>
    <property type="molecule type" value="Genomic_DNA"/>
</dbReference>
<reference evidence="1 2" key="1">
    <citation type="submission" date="2023-08" db="EMBL/GenBank/DDBJ databases">
        <title>Microbacterium sp. nov., isolated from a waste landfill.</title>
        <authorList>
            <person name="Wen W."/>
        </authorList>
    </citation>
    <scope>NUCLEOTIDE SEQUENCE [LARGE SCALE GENOMIC DNA]</scope>
    <source>
        <strain evidence="1 2">ASV81</strain>
    </source>
</reference>
<gene>
    <name evidence="1" type="ORF">RBR11_07895</name>
</gene>
<protein>
    <submittedName>
        <fullName evidence="1">AroM family protein</fullName>
    </submittedName>
</protein>
<evidence type="ECO:0000313" key="2">
    <source>
        <dbReference type="Proteomes" id="UP001230289"/>
    </source>
</evidence>
<dbReference type="InterPro" id="IPR010843">
    <property type="entry name" value="Uncharacterised_AroM"/>
</dbReference>
<keyword evidence="2" id="KW-1185">Reference proteome</keyword>
<dbReference type="Proteomes" id="UP001230289">
    <property type="component" value="Unassembled WGS sequence"/>
</dbReference>
<comment type="caution">
    <text evidence="1">The sequence shown here is derived from an EMBL/GenBank/DDBJ whole genome shotgun (WGS) entry which is preliminary data.</text>
</comment>